<organism evidence="11 12">
    <name type="scientific">Treponema parvum</name>
    <dbReference type="NCBI Taxonomy" id="138851"/>
    <lineage>
        <taxon>Bacteria</taxon>
        <taxon>Pseudomonadati</taxon>
        <taxon>Spirochaetota</taxon>
        <taxon>Spirochaetia</taxon>
        <taxon>Spirochaetales</taxon>
        <taxon>Treponemataceae</taxon>
        <taxon>Treponema</taxon>
    </lineage>
</organism>
<dbReference type="InterPro" id="IPR009057">
    <property type="entry name" value="Homeodomain-like_sf"/>
</dbReference>
<dbReference type="SUPFAM" id="SSF52172">
    <property type="entry name" value="CheY-like"/>
    <property type="match status" value="1"/>
</dbReference>
<dbReference type="Gene3D" id="3.40.50.2300">
    <property type="match status" value="1"/>
</dbReference>
<dbReference type="EMBL" id="CP054142">
    <property type="protein sequence ID" value="QTQ13840.1"/>
    <property type="molecule type" value="Genomic_DNA"/>
</dbReference>
<dbReference type="InterPro" id="IPR001789">
    <property type="entry name" value="Sig_transdc_resp-reg_receiver"/>
</dbReference>
<dbReference type="InterPro" id="IPR011006">
    <property type="entry name" value="CheY-like_superfamily"/>
</dbReference>
<keyword evidence="5" id="KW-0805">Transcription regulation</keyword>
<dbReference type="Gene3D" id="1.10.10.60">
    <property type="entry name" value="Homeodomain-like"/>
    <property type="match status" value="2"/>
</dbReference>
<proteinExistence type="predicted"/>
<keyword evidence="7" id="KW-0804">Transcription</keyword>
<evidence type="ECO:0000313" key="11">
    <source>
        <dbReference type="EMBL" id="QTQ13840.1"/>
    </source>
</evidence>
<dbReference type="SUPFAM" id="SSF46689">
    <property type="entry name" value="Homeodomain-like"/>
    <property type="match status" value="1"/>
</dbReference>
<sequence>MYSVILADDEPLVLDGLECIIPWEELGFEIRGKAYDGEELIKLVDKYRPSVVVTDIQMPVYTGLECISKIRNINPKTKILILSGYATFEYAKTALSYGITGYLLKPINSKELTGFLERIKNMIELEEKQSAFRSIALNDMMREYLDGNLPGKTLKDIFSFFEIEKMPSFFVLVVIEPLSVLSEDGDKKRAAASYIENFIERTGAGIFIPYSNSHIVLLIYNKNYLDDDRRAINDLINEIKNFCFVNFSIEIKAFCSNAVPSDEVNEKLRDIVKLCIKNMRTELKKHSVTESMIEDISSYVEKNYCTVTRNFVAEYFNINPSYLSQSFQKYKGMSFIDFVTEVRIKNAKRLLQTTDMKIQVIAEEVGYCSSQHFAKVFKKSTGIMPSAFRDNLFQI</sequence>
<dbReference type="PRINTS" id="PR00032">
    <property type="entry name" value="HTHARAC"/>
</dbReference>
<gene>
    <name evidence="11" type="ORF">HRQ91_04850</name>
</gene>
<dbReference type="GO" id="GO:0005737">
    <property type="term" value="C:cytoplasm"/>
    <property type="evidence" value="ECO:0007669"/>
    <property type="project" value="UniProtKB-SubCell"/>
</dbReference>
<keyword evidence="4" id="KW-0902">Two-component regulatory system</keyword>
<keyword evidence="6" id="KW-0238">DNA-binding</keyword>
<dbReference type="PANTHER" id="PTHR42713:SF3">
    <property type="entry name" value="TRANSCRIPTIONAL REGULATORY PROTEIN HPTR"/>
    <property type="match status" value="1"/>
</dbReference>
<dbReference type="Proteomes" id="UP000671908">
    <property type="component" value="Chromosome"/>
</dbReference>
<evidence type="ECO:0000313" key="12">
    <source>
        <dbReference type="Proteomes" id="UP000671908"/>
    </source>
</evidence>
<feature type="domain" description="HTH araC/xylS-type" evidence="9">
    <location>
        <begin position="294"/>
        <end position="391"/>
    </location>
</feature>
<evidence type="ECO:0000256" key="4">
    <source>
        <dbReference type="ARBA" id="ARBA00023012"/>
    </source>
</evidence>
<comment type="subcellular location">
    <subcellularLocation>
        <location evidence="1">Cytoplasm</location>
    </subcellularLocation>
</comment>
<dbReference type="InterPro" id="IPR018060">
    <property type="entry name" value="HTH_AraC"/>
</dbReference>
<keyword evidence="12" id="KW-1185">Reference proteome</keyword>
<evidence type="ECO:0000256" key="1">
    <source>
        <dbReference type="ARBA" id="ARBA00004496"/>
    </source>
</evidence>
<evidence type="ECO:0000256" key="7">
    <source>
        <dbReference type="ARBA" id="ARBA00023163"/>
    </source>
</evidence>
<evidence type="ECO:0000256" key="2">
    <source>
        <dbReference type="ARBA" id="ARBA00022490"/>
    </source>
</evidence>
<dbReference type="PROSITE" id="PS01124">
    <property type="entry name" value="HTH_ARAC_FAMILY_2"/>
    <property type="match status" value="1"/>
</dbReference>
<evidence type="ECO:0000256" key="8">
    <source>
        <dbReference type="PROSITE-ProRule" id="PRU00169"/>
    </source>
</evidence>
<dbReference type="InterPro" id="IPR020449">
    <property type="entry name" value="Tscrpt_reg_AraC-type_HTH"/>
</dbReference>
<dbReference type="PROSITE" id="PS50110">
    <property type="entry name" value="RESPONSE_REGULATORY"/>
    <property type="match status" value="1"/>
</dbReference>
<dbReference type="GO" id="GO:0043565">
    <property type="term" value="F:sequence-specific DNA binding"/>
    <property type="evidence" value="ECO:0007669"/>
    <property type="project" value="InterPro"/>
</dbReference>
<dbReference type="CDD" id="cd17536">
    <property type="entry name" value="REC_YesN-like"/>
    <property type="match status" value="1"/>
</dbReference>
<reference evidence="11 12" key="1">
    <citation type="journal article" date="2021" name="Microbiol. Resour. Announc.">
        <title>Complete Genome Sequences of Three Human Oral Treponema parvum Isolates.</title>
        <authorList>
            <person name="Zeng H."/>
            <person name="Watt R.M."/>
        </authorList>
    </citation>
    <scope>NUCLEOTIDE SEQUENCE [LARGE SCALE GENOMIC DNA]</scope>
    <source>
        <strain evidence="11 12">ATCC 700770</strain>
    </source>
</reference>
<protein>
    <submittedName>
        <fullName evidence="11">Response regulator</fullName>
    </submittedName>
</protein>
<dbReference type="SMART" id="SM00448">
    <property type="entry name" value="REC"/>
    <property type="match status" value="1"/>
</dbReference>
<feature type="domain" description="Response regulatory" evidence="10">
    <location>
        <begin position="3"/>
        <end position="120"/>
    </location>
</feature>
<keyword evidence="2" id="KW-0963">Cytoplasm</keyword>
<keyword evidence="3 8" id="KW-0597">Phosphoprotein</keyword>
<dbReference type="SMART" id="SM00342">
    <property type="entry name" value="HTH_ARAC"/>
    <property type="match status" value="1"/>
</dbReference>
<dbReference type="Pfam" id="PF00072">
    <property type="entry name" value="Response_reg"/>
    <property type="match status" value="1"/>
</dbReference>
<accession>A0A975F3S3</accession>
<dbReference type="GO" id="GO:0000160">
    <property type="term" value="P:phosphorelay signal transduction system"/>
    <property type="evidence" value="ECO:0007669"/>
    <property type="project" value="UniProtKB-KW"/>
</dbReference>
<dbReference type="KEGG" id="tpav:HRQ91_04850"/>
<dbReference type="GO" id="GO:0003700">
    <property type="term" value="F:DNA-binding transcription factor activity"/>
    <property type="evidence" value="ECO:0007669"/>
    <property type="project" value="InterPro"/>
</dbReference>
<dbReference type="RefSeq" id="WP_210120514.1">
    <property type="nucleotide sequence ID" value="NZ_CP054142.1"/>
</dbReference>
<feature type="modified residue" description="4-aspartylphosphate" evidence="8">
    <location>
        <position position="55"/>
    </location>
</feature>
<dbReference type="AlphaFoldDB" id="A0A975F3S3"/>
<evidence type="ECO:0000259" key="9">
    <source>
        <dbReference type="PROSITE" id="PS01124"/>
    </source>
</evidence>
<evidence type="ECO:0000256" key="6">
    <source>
        <dbReference type="ARBA" id="ARBA00023125"/>
    </source>
</evidence>
<name>A0A975F3S3_9SPIR</name>
<evidence type="ECO:0000256" key="3">
    <source>
        <dbReference type="ARBA" id="ARBA00022553"/>
    </source>
</evidence>
<dbReference type="InterPro" id="IPR051552">
    <property type="entry name" value="HptR"/>
</dbReference>
<evidence type="ECO:0000256" key="5">
    <source>
        <dbReference type="ARBA" id="ARBA00023015"/>
    </source>
</evidence>
<dbReference type="PANTHER" id="PTHR42713">
    <property type="entry name" value="HISTIDINE KINASE-RELATED"/>
    <property type="match status" value="1"/>
</dbReference>
<evidence type="ECO:0000259" key="10">
    <source>
        <dbReference type="PROSITE" id="PS50110"/>
    </source>
</evidence>
<dbReference type="Pfam" id="PF12833">
    <property type="entry name" value="HTH_18"/>
    <property type="match status" value="1"/>
</dbReference>